<name>A0A2A3X6U5_BREAU</name>
<keyword evidence="1" id="KW-1133">Transmembrane helix</keyword>
<sequence>MTIHASFRITALCNSRSVDQGLAAALRLTAIMMPTTIRTTTIATTIQMMVVVLMRFLLAAYSVLIDHLDPINRMNG</sequence>
<organism evidence="2 3">
    <name type="scientific">Brevibacterium aurantiacum</name>
    <dbReference type="NCBI Taxonomy" id="273384"/>
    <lineage>
        <taxon>Bacteria</taxon>
        <taxon>Bacillati</taxon>
        <taxon>Actinomycetota</taxon>
        <taxon>Actinomycetes</taxon>
        <taxon>Micrococcales</taxon>
        <taxon>Brevibacteriaceae</taxon>
        <taxon>Brevibacterium</taxon>
    </lineage>
</organism>
<dbReference type="AlphaFoldDB" id="A0A2A3X6U5"/>
<evidence type="ECO:0000313" key="3">
    <source>
        <dbReference type="Proteomes" id="UP000218377"/>
    </source>
</evidence>
<dbReference type="Proteomes" id="UP000218377">
    <property type="component" value="Unassembled WGS sequence"/>
</dbReference>
<dbReference type="EMBL" id="NRGX01000001">
    <property type="protein sequence ID" value="PCC19495.1"/>
    <property type="molecule type" value="Genomic_DNA"/>
</dbReference>
<reference evidence="2 3" key="1">
    <citation type="journal article" date="2017" name="Elife">
        <title>Extensive horizontal gene transfer in cheese-associated bacteria.</title>
        <authorList>
            <person name="Bonham K.S."/>
            <person name="Wolfe B.E."/>
            <person name="Dutton R.J."/>
        </authorList>
    </citation>
    <scope>NUCLEOTIDE SEQUENCE [LARGE SCALE GENOMIC DNA]</scope>
    <source>
        <strain evidence="2 3">JB5</strain>
    </source>
</reference>
<evidence type="ECO:0000313" key="2">
    <source>
        <dbReference type="EMBL" id="PCC19495.1"/>
    </source>
</evidence>
<proteinExistence type="predicted"/>
<feature type="transmembrane region" description="Helical" evidence="1">
    <location>
        <begin position="42"/>
        <end position="64"/>
    </location>
</feature>
<evidence type="ECO:0000256" key="1">
    <source>
        <dbReference type="SAM" id="Phobius"/>
    </source>
</evidence>
<keyword evidence="1" id="KW-0812">Transmembrane</keyword>
<protein>
    <submittedName>
        <fullName evidence="2">Uncharacterized protein</fullName>
    </submittedName>
</protein>
<gene>
    <name evidence="2" type="ORF">CIK79_15100</name>
</gene>
<keyword evidence="1" id="KW-0472">Membrane</keyword>
<comment type="caution">
    <text evidence="2">The sequence shown here is derived from an EMBL/GenBank/DDBJ whole genome shotgun (WGS) entry which is preliminary data.</text>
</comment>
<accession>A0A2A3X6U5</accession>